<evidence type="ECO:0000256" key="1">
    <source>
        <dbReference type="ARBA" id="ARBA00004117"/>
    </source>
</evidence>
<evidence type="ECO:0008006" key="8">
    <source>
        <dbReference type="Google" id="ProtNLM"/>
    </source>
</evidence>
<dbReference type="PANTHER" id="PTHR30435:SF19">
    <property type="entry name" value="FLAGELLAR BASAL-BODY ROD PROTEIN FLGG"/>
    <property type="match status" value="1"/>
</dbReference>
<dbReference type="Pfam" id="PF00460">
    <property type="entry name" value="Flg_bb_rod"/>
    <property type="match status" value="1"/>
</dbReference>
<dbReference type="Proteomes" id="UP000009173">
    <property type="component" value="Chromosome"/>
</dbReference>
<feature type="domain" description="Flagellar basal-body/hook protein C-terminal" evidence="5">
    <location>
        <begin position="82"/>
        <end position="121"/>
    </location>
</feature>
<proteinExistence type="inferred from homology"/>
<dbReference type="PANTHER" id="PTHR30435">
    <property type="entry name" value="FLAGELLAR PROTEIN"/>
    <property type="match status" value="1"/>
</dbReference>
<feature type="domain" description="Flagellar basal body rod protein N-terminal" evidence="4">
    <location>
        <begin position="4"/>
        <end position="33"/>
    </location>
</feature>
<evidence type="ECO:0000256" key="2">
    <source>
        <dbReference type="ARBA" id="ARBA00009677"/>
    </source>
</evidence>
<evidence type="ECO:0000259" key="5">
    <source>
        <dbReference type="Pfam" id="PF06429"/>
    </source>
</evidence>
<evidence type="ECO:0000313" key="6">
    <source>
        <dbReference type="EMBL" id="ABM27495.1"/>
    </source>
</evidence>
<comment type="similarity">
    <text evidence="2">Belongs to the flagella basal body rod proteins family.</text>
</comment>
<dbReference type="HOGENOM" id="CLU_131404_0_0_7"/>
<sequence length="125" mass="13474">MRIDTGWAALDAFGIGLGVTANNIANVNTDGFRASQTRYETGPGGEGVRVGEIRESTTPGPLHEGMGIVEREGRMEQQRVLVEGSNTDTAREMVSMMETQRAHEANVASIRAHDDMTGVVLDIMV</sequence>
<dbReference type="PROSITE" id="PS00588">
    <property type="entry name" value="FLAGELLA_BB_ROD"/>
    <property type="match status" value="1"/>
</dbReference>
<dbReference type="AlphaFoldDB" id="A0A0H3A4T3"/>
<comment type="subcellular location">
    <subcellularLocation>
        <location evidence="1">Bacterial flagellum basal body</location>
    </subcellularLocation>
</comment>
<organism evidence="6 7">
    <name type="scientific">Nitratidesulfovibrio vulgaris (strain DP4)</name>
    <name type="common">Desulfovibrio vulgaris</name>
    <dbReference type="NCBI Taxonomy" id="391774"/>
    <lineage>
        <taxon>Bacteria</taxon>
        <taxon>Pseudomonadati</taxon>
        <taxon>Thermodesulfobacteriota</taxon>
        <taxon>Desulfovibrionia</taxon>
        <taxon>Desulfovibrionales</taxon>
        <taxon>Desulfovibrionaceae</taxon>
        <taxon>Nitratidesulfovibrio</taxon>
    </lineage>
</organism>
<evidence type="ECO:0000313" key="7">
    <source>
        <dbReference type="Proteomes" id="UP000009173"/>
    </source>
</evidence>
<dbReference type="EMBL" id="CP000527">
    <property type="protein sequence ID" value="ABM27495.1"/>
    <property type="molecule type" value="Genomic_DNA"/>
</dbReference>
<reference evidence="7" key="1">
    <citation type="journal article" date="2009" name="Environ. Microbiol.">
        <title>Contribution of mobile genetic elements to Desulfovibrio vulgaris genome plasticity.</title>
        <authorList>
            <person name="Walker C.B."/>
            <person name="Stolyar S."/>
            <person name="Chivian D."/>
            <person name="Pinel N."/>
            <person name="Gabster J.A."/>
            <person name="Dehal P.S."/>
            <person name="He Z."/>
            <person name="Yang Z.K."/>
            <person name="Yen H.C."/>
            <person name="Zhou J."/>
            <person name="Wall J.D."/>
            <person name="Hazen T.C."/>
            <person name="Arkin A.P."/>
            <person name="Stahl D.A."/>
        </authorList>
    </citation>
    <scope>NUCLEOTIDE SEQUENCE [LARGE SCALE GENOMIC DNA]</scope>
    <source>
        <strain evidence="7">DP4</strain>
    </source>
</reference>
<gene>
    <name evidence="6" type="ordered locus">Dvul_0472</name>
</gene>
<name>A0A0H3A4T3_NITV4</name>
<dbReference type="GO" id="GO:0009425">
    <property type="term" value="C:bacterial-type flagellum basal body"/>
    <property type="evidence" value="ECO:0007669"/>
    <property type="project" value="UniProtKB-SubCell"/>
</dbReference>
<evidence type="ECO:0000259" key="4">
    <source>
        <dbReference type="Pfam" id="PF00460"/>
    </source>
</evidence>
<accession>A0A0H3A4T3</accession>
<dbReference type="InterPro" id="IPR001444">
    <property type="entry name" value="Flag_bb_rod_N"/>
</dbReference>
<dbReference type="Pfam" id="PF06429">
    <property type="entry name" value="Flg_bbr_C"/>
    <property type="match status" value="1"/>
</dbReference>
<dbReference type="KEGG" id="dvl:Dvul_0472"/>
<protein>
    <recommendedName>
        <fullName evidence="8">Flagellar basal body rod protein</fullName>
    </recommendedName>
</protein>
<evidence type="ECO:0000256" key="3">
    <source>
        <dbReference type="ARBA" id="ARBA00023143"/>
    </source>
</evidence>
<dbReference type="InterPro" id="IPR019776">
    <property type="entry name" value="Flagellar_basal_body_rod_CS"/>
</dbReference>
<dbReference type="InterPro" id="IPR010930">
    <property type="entry name" value="Flg_bb/hook_C_dom"/>
</dbReference>
<dbReference type="RefSeq" id="WP_011791631.1">
    <property type="nucleotide sequence ID" value="NC_008751.1"/>
</dbReference>
<keyword evidence="3" id="KW-0975">Bacterial flagellum</keyword>